<reference evidence="3" key="1">
    <citation type="submission" date="2016-10" db="EMBL/GenBank/DDBJ databases">
        <authorList>
            <person name="Varghese N."/>
            <person name="Submissions S."/>
        </authorList>
    </citation>
    <scope>NUCLEOTIDE SEQUENCE [LARGE SCALE GENOMIC DNA]</scope>
    <source>
        <strain evidence="3">DSM 17453</strain>
    </source>
</reference>
<keyword evidence="3" id="KW-1185">Reference proteome</keyword>
<evidence type="ECO:0000313" key="3">
    <source>
        <dbReference type="Proteomes" id="UP000199450"/>
    </source>
</evidence>
<dbReference type="STRING" id="295069.SAMN05421856_101770"/>
<gene>
    <name evidence="2" type="ORF">SAMN05421856_101770</name>
</gene>
<feature type="transmembrane region" description="Helical" evidence="1">
    <location>
        <begin position="12"/>
        <end position="29"/>
    </location>
</feature>
<dbReference type="Proteomes" id="UP000199450">
    <property type="component" value="Unassembled WGS sequence"/>
</dbReference>
<dbReference type="EMBL" id="FOBV01000001">
    <property type="protein sequence ID" value="SEM21332.1"/>
    <property type="molecule type" value="Genomic_DNA"/>
</dbReference>
<name>A0A1H7WI82_9FLAO</name>
<sequence>MKYFNTKFEFYLLIINVLYLMRIIFHIVMKKNNYDL</sequence>
<proteinExistence type="predicted"/>
<evidence type="ECO:0000313" key="2">
    <source>
        <dbReference type="EMBL" id="SEM21332.1"/>
    </source>
</evidence>
<protein>
    <submittedName>
        <fullName evidence="2">Uncharacterized protein</fullName>
    </submittedName>
</protein>
<evidence type="ECO:0000256" key="1">
    <source>
        <dbReference type="SAM" id="Phobius"/>
    </source>
</evidence>
<keyword evidence="1" id="KW-0812">Transmembrane</keyword>
<accession>A0A1H7WI82</accession>
<keyword evidence="1" id="KW-1133">Transmembrane helix</keyword>
<keyword evidence="1" id="KW-0472">Membrane</keyword>
<organism evidence="2 3">
    <name type="scientific">Chryseobacterium taichungense</name>
    <dbReference type="NCBI Taxonomy" id="295069"/>
    <lineage>
        <taxon>Bacteria</taxon>
        <taxon>Pseudomonadati</taxon>
        <taxon>Bacteroidota</taxon>
        <taxon>Flavobacteriia</taxon>
        <taxon>Flavobacteriales</taxon>
        <taxon>Weeksellaceae</taxon>
        <taxon>Chryseobacterium group</taxon>
        <taxon>Chryseobacterium</taxon>
    </lineage>
</organism>
<dbReference type="AlphaFoldDB" id="A0A1H7WI82"/>